<feature type="compositionally biased region" description="Basic and acidic residues" evidence="1">
    <location>
        <begin position="97"/>
        <end position="107"/>
    </location>
</feature>
<reference evidence="2 3" key="1">
    <citation type="submission" date="2022-12" db="EMBL/GenBank/DDBJ databases">
        <title>Genomic features and morphological characterization of a novel Knufia sp. strain isolated from spacecraft assembly facility.</title>
        <authorList>
            <person name="Teixeira M."/>
            <person name="Chander A.M."/>
            <person name="Stajich J.E."/>
            <person name="Venkateswaran K."/>
        </authorList>
    </citation>
    <scope>NUCLEOTIDE SEQUENCE [LARGE SCALE GENOMIC DNA]</scope>
    <source>
        <strain evidence="2 3">FJI-L2-BK-P2</strain>
    </source>
</reference>
<gene>
    <name evidence="2" type="ORF">OHC33_008705</name>
</gene>
<evidence type="ECO:0000313" key="2">
    <source>
        <dbReference type="EMBL" id="KAK5950237.1"/>
    </source>
</evidence>
<accession>A0AAN8I1Y1</accession>
<dbReference type="EMBL" id="JAKLMC020000028">
    <property type="protein sequence ID" value="KAK5950237.1"/>
    <property type="molecule type" value="Genomic_DNA"/>
</dbReference>
<dbReference type="Proteomes" id="UP001316803">
    <property type="component" value="Unassembled WGS sequence"/>
</dbReference>
<keyword evidence="3" id="KW-1185">Reference proteome</keyword>
<feature type="compositionally biased region" description="Basic and acidic residues" evidence="1">
    <location>
        <begin position="152"/>
        <end position="161"/>
    </location>
</feature>
<name>A0AAN8I1Y1_9EURO</name>
<protein>
    <submittedName>
        <fullName evidence="2">Uncharacterized protein</fullName>
    </submittedName>
</protein>
<evidence type="ECO:0000256" key="1">
    <source>
        <dbReference type="SAM" id="MobiDB-lite"/>
    </source>
</evidence>
<dbReference type="AlphaFoldDB" id="A0AAN8I1Y1"/>
<organism evidence="2 3">
    <name type="scientific">Knufia fluminis</name>
    <dbReference type="NCBI Taxonomy" id="191047"/>
    <lineage>
        <taxon>Eukaryota</taxon>
        <taxon>Fungi</taxon>
        <taxon>Dikarya</taxon>
        <taxon>Ascomycota</taxon>
        <taxon>Pezizomycotina</taxon>
        <taxon>Eurotiomycetes</taxon>
        <taxon>Chaetothyriomycetidae</taxon>
        <taxon>Chaetothyriales</taxon>
        <taxon>Trichomeriaceae</taxon>
        <taxon>Knufia</taxon>
    </lineage>
</organism>
<proteinExistence type="predicted"/>
<comment type="caution">
    <text evidence="2">The sequence shown here is derived from an EMBL/GenBank/DDBJ whole genome shotgun (WGS) entry which is preliminary data.</text>
</comment>
<feature type="region of interest" description="Disordered" evidence="1">
    <location>
        <begin position="131"/>
        <end position="161"/>
    </location>
</feature>
<feature type="region of interest" description="Disordered" evidence="1">
    <location>
        <begin position="53"/>
        <end position="115"/>
    </location>
</feature>
<evidence type="ECO:0000313" key="3">
    <source>
        <dbReference type="Proteomes" id="UP001316803"/>
    </source>
</evidence>
<sequence>MSGLELFIIIAAGVYITKKVRARKEQKQLAAGGITSHPLGTQIHGAPQLVDGTNQQRQKQHGSAEEDQLPAYTPPSNQSRTAQSDEKGWLDLPSYDETQRGTEERNRRNGIRTDVAEAGVPLVAMAQNARVEAATASPDETSKARSKRWKVWKKERVEQAA</sequence>